<reference evidence="1 2" key="1">
    <citation type="submission" date="2018-10" db="EMBL/GenBank/DDBJ databases">
        <title>Lactobacillus sp. R7 and Lactobacillus sp. R19 isolated from fermented mustard green product of Taiwan.</title>
        <authorList>
            <person name="Lin S.-T."/>
        </authorList>
    </citation>
    <scope>NUCLEOTIDE SEQUENCE [LARGE SCALE GENOMIC DNA]</scope>
    <source>
        <strain evidence="1 2">BCRC 81129</strain>
    </source>
</reference>
<evidence type="ECO:0000313" key="1">
    <source>
        <dbReference type="EMBL" id="TGD19493.1"/>
    </source>
</evidence>
<keyword evidence="2" id="KW-1185">Reference proteome</keyword>
<gene>
    <name evidence="1" type="ORF">EGT51_04700</name>
</gene>
<dbReference type="AlphaFoldDB" id="A0A4Z0J9S3"/>
<sequence length="72" mass="8055">MKSMVNASDLEAIGFKRYQAQTIIRQAKLLMVKKGFGLYNGKRLGVVPLDPVEKIIGVKLEFNEDDDNNGND</sequence>
<name>A0A4Z0J9S3_9LACO</name>
<protein>
    <submittedName>
        <fullName evidence="1">DUF3173 domain-containing protein</fullName>
    </submittedName>
</protein>
<dbReference type="Proteomes" id="UP000297348">
    <property type="component" value="Unassembled WGS sequence"/>
</dbReference>
<comment type="caution">
    <text evidence="1">The sequence shown here is derived from an EMBL/GenBank/DDBJ whole genome shotgun (WGS) entry which is preliminary data.</text>
</comment>
<dbReference type="EMBL" id="RKLX01000005">
    <property type="protein sequence ID" value="TGD19493.1"/>
    <property type="molecule type" value="Genomic_DNA"/>
</dbReference>
<dbReference type="OrthoDB" id="1915051at2"/>
<dbReference type="Pfam" id="PF11372">
    <property type="entry name" value="DUF3173"/>
    <property type="match status" value="1"/>
</dbReference>
<evidence type="ECO:0000313" key="2">
    <source>
        <dbReference type="Proteomes" id="UP000297348"/>
    </source>
</evidence>
<dbReference type="InterPro" id="IPR021512">
    <property type="entry name" value="DUF3173"/>
</dbReference>
<accession>A0A4Z0J9S3</accession>
<proteinExistence type="predicted"/>
<organism evidence="1 2">
    <name type="scientific">Levilactobacillus suantsaiihabitans</name>
    <dbReference type="NCBI Taxonomy" id="2487722"/>
    <lineage>
        <taxon>Bacteria</taxon>
        <taxon>Bacillati</taxon>
        <taxon>Bacillota</taxon>
        <taxon>Bacilli</taxon>
        <taxon>Lactobacillales</taxon>
        <taxon>Lactobacillaceae</taxon>
        <taxon>Levilactobacillus</taxon>
    </lineage>
</organism>